<protein>
    <submittedName>
        <fullName evidence="1">Uncharacterized protein</fullName>
    </submittedName>
</protein>
<evidence type="ECO:0000313" key="1">
    <source>
        <dbReference type="EMBL" id="OPJ87566.1"/>
    </source>
</evidence>
<proteinExistence type="predicted"/>
<name>A0A1V4KT88_PATFA</name>
<comment type="caution">
    <text evidence="1">The sequence shown here is derived from an EMBL/GenBank/DDBJ whole genome shotgun (WGS) entry which is preliminary data.</text>
</comment>
<dbReference type="EMBL" id="LSYS01001700">
    <property type="protein sequence ID" value="OPJ87566.1"/>
    <property type="molecule type" value="Genomic_DNA"/>
</dbReference>
<keyword evidence="2" id="KW-1185">Reference proteome</keyword>
<sequence>MVPKQDHCYDKCSAKQVHEQLSLPPGTCNGLSLEKNALSLISENCLAAGTESTVGHRNILNDLAMCCGV</sequence>
<evidence type="ECO:0000313" key="2">
    <source>
        <dbReference type="Proteomes" id="UP000190648"/>
    </source>
</evidence>
<gene>
    <name evidence="1" type="ORF">AV530_001015</name>
</gene>
<dbReference type="AlphaFoldDB" id="A0A1V4KT88"/>
<dbReference type="Proteomes" id="UP000190648">
    <property type="component" value="Unassembled WGS sequence"/>
</dbReference>
<accession>A0A1V4KT88</accession>
<reference evidence="1 2" key="1">
    <citation type="submission" date="2016-02" db="EMBL/GenBank/DDBJ databases">
        <title>Band-tailed pigeon sequencing and assembly.</title>
        <authorList>
            <person name="Soares A.E."/>
            <person name="Novak B.J."/>
            <person name="Rice E.S."/>
            <person name="O'Connell B."/>
            <person name="Chang D."/>
            <person name="Weber S."/>
            <person name="Shapiro B."/>
        </authorList>
    </citation>
    <scope>NUCLEOTIDE SEQUENCE [LARGE SCALE GENOMIC DNA]</scope>
    <source>
        <strain evidence="1">BTP2013</strain>
        <tissue evidence="1">Blood</tissue>
    </source>
</reference>
<organism evidence="1 2">
    <name type="scientific">Patagioenas fasciata monilis</name>
    <dbReference type="NCBI Taxonomy" id="372326"/>
    <lineage>
        <taxon>Eukaryota</taxon>
        <taxon>Metazoa</taxon>
        <taxon>Chordata</taxon>
        <taxon>Craniata</taxon>
        <taxon>Vertebrata</taxon>
        <taxon>Euteleostomi</taxon>
        <taxon>Archelosauria</taxon>
        <taxon>Archosauria</taxon>
        <taxon>Dinosauria</taxon>
        <taxon>Saurischia</taxon>
        <taxon>Theropoda</taxon>
        <taxon>Coelurosauria</taxon>
        <taxon>Aves</taxon>
        <taxon>Neognathae</taxon>
        <taxon>Neoaves</taxon>
        <taxon>Columbimorphae</taxon>
        <taxon>Columbiformes</taxon>
        <taxon>Columbidae</taxon>
        <taxon>Patagioenas</taxon>
    </lineage>
</organism>